<protein>
    <submittedName>
        <fullName evidence="2">Uncharacterized protein</fullName>
    </submittedName>
</protein>
<keyword evidence="1" id="KW-0812">Transmembrane</keyword>
<dbReference type="Proteomes" id="UP000176846">
    <property type="component" value="Unassembled WGS sequence"/>
</dbReference>
<evidence type="ECO:0000256" key="1">
    <source>
        <dbReference type="SAM" id="Phobius"/>
    </source>
</evidence>
<proteinExistence type="predicted"/>
<keyword evidence="1" id="KW-1133">Transmembrane helix</keyword>
<organism evidence="2 3">
    <name type="scientific">Candidatus Uhrbacteria bacterium RIFCSPLOWO2_01_FULL_47_25</name>
    <dbReference type="NCBI Taxonomy" id="1802402"/>
    <lineage>
        <taxon>Bacteria</taxon>
        <taxon>Candidatus Uhriibacteriota</taxon>
    </lineage>
</organism>
<dbReference type="EMBL" id="MGEK01000002">
    <property type="protein sequence ID" value="OGL83150.1"/>
    <property type="molecule type" value="Genomic_DNA"/>
</dbReference>
<accession>A0A1F7UXY7</accession>
<reference evidence="2 3" key="1">
    <citation type="journal article" date="2016" name="Nat. Commun.">
        <title>Thousands of microbial genomes shed light on interconnected biogeochemical processes in an aquifer system.</title>
        <authorList>
            <person name="Anantharaman K."/>
            <person name="Brown C.T."/>
            <person name="Hug L.A."/>
            <person name="Sharon I."/>
            <person name="Castelle C.J."/>
            <person name="Probst A.J."/>
            <person name="Thomas B.C."/>
            <person name="Singh A."/>
            <person name="Wilkins M.J."/>
            <person name="Karaoz U."/>
            <person name="Brodie E.L."/>
            <person name="Williams K.H."/>
            <person name="Hubbard S.S."/>
            <person name="Banfield J.F."/>
        </authorList>
    </citation>
    <scope>NUCLEOTIDE SEQUENCE [LARGE SCALE GENOMIC DNA]</scope>
</reference>
<name>A0A1F7UXY7_9BACT</name>
<sequence>MFGQLLPRGRDPFEFNFRYQNQSQRIVGLRTPWHEIAPPAIVWGGTIGFGWGAIRYLTTGQPAWDEAFIMAIPGIIICFGIFYLKRAWRDRQSKPIV</sequence>
<evidence type="ECO:0000313" key="3">
    <source>
        <dbReference type="Proteomes" id="UP000176846"/>
    </source>
</evidence>
<dbReference type="AlphaFoldDB" id="A0A1F7UXY7"/>
<keyword evidence="1" id="KW-0472">Membrane</keyword>
<comment type="caution">
    <text evidence="2">The sequence shown here is derived from an EMBL/GenBank/DDBJ whole genome shotgun (WGS) entry which is preliminary data.</text>
</comment>
<gene>
    <name evidence="2" type="ORF">A2936_01455</name>
</gene>
<feature type="transmembrane region" description="Helical" evidence="1">
    <location>
        <begin position="67"/>
        <end position="84"/>
    </location>
</feature>
<evidence type="ECO:0000313" key="2">
    <source>
        <dbReference type="EMBL" id="OGL83150.1"/>
    </source>
</evidence>